<accession>A6KUN6</accession>
<evidence type="ECO:0000313" key="1">
    <source>
        <dbReference type="EMBL" id="EDL84676.1"/>
    </source>
</evidence>
<evidence type="ECO:0000313" key="2">
    <source>
        <dbReference type="Proteomes" id="UP000234681"/>
    </source>
</evidence>
<name>A6KUN6_RAT</name>
<dbReference type="AlphaFoldDB" id="A6KUN6"/>
<gene>
    <name evidence="1" type="ORF">rCG_31922</name>
</gene>
<dbReference type="Proteomes" id="UP000234681">
    <property type="component" value="Unassembled WGS sequence"/>
</dbReference>
<dbReference type="EMBL" id="CH474199">
    <property type="protein sequence ID" value="EDL84676.1"/>
    <property type="molecule type" value="Genomic_DNA"/>
</dbReference>
<proteinExistence type="predicted"/>
<organism evidence="1 2">
    <name type="scientific">Rattus norvegicus</name>
    <name type="common">Rat</name>
    <dbReference type="NCBI Taxonomy" id="10116"/>
    <lineage>
        <taxon>Eukaryota</taxon>
        <taxon>Metazoa</taxon>
        <taxon>Chordata</taxon>
        <taxon>Craniata</taxon>
        <taxon>Vertebrata</taxon>
        <taxon>Euteleostomi</taxon>
        <taxon>Mammalia</taxon>
        <taxon>Eutheria</taxon>
        <taxon>Euarchontoglires</taxon>
        <taxon>Glires</taxon>
        <taxon>Rodentia</taxon>
        <taxon>Myomorpha</taxon>
        <taxon>Muroidea</taxon>
        <taxon>Muridae</taxon>
        <taxon>Murinae</taxon>
        <taxon>Rattus</taxon>
    </lineage>
</organism>
<sequence>MSSVEVSCLRIPELKGTESLSHTGQGQLAEELSMEHQMKLEDALHRLP</sequence>
<protein>
    <submittedName>
        <fullName evidence="1">RCG31922</fullName>
    </submittedName>
</protein>
<reference evidence="2" key="1">
    <citation type="submission" date="2005-06" db="EMBL/GenBank/DDBJ databases">
        <authorList>
            <person name="Mural R.J."/>
            <person name="Li P.W."/>
            <person name="Adams M.D."/>
            <person name="Amanatides P.G."/>
            <person name="Baden-Tillson H."/>
            <person name="Barnstead M."/>
            <person name="Chin S.H."/>
            <person name="Dew I."/>
            <person name="Evans C.A."/>
            <person name="Ferriera S."/>
            <person name="Flanigan M."/>
            <person name="Fosler C."/>
            <person name="Glodek A."/>
            <person name="Gu Z."/>
            <person name="Holt R.A."/>
            <person name="Jennings D."/>
            <person name="Kraft C.L."/>
            <person name="Lu F."/>
            <person name="Nguyen T."/>
            <person name="Nusskern D.R."/>
            <person name="Pfannkoch C.M."/>
            <person name="Sitter C."/>
            <person name="Sutton G.G."/>
            <person name="Venter J.C."/>
            <person name="Wang Z."/>
            <person name="Woodage T."/>
            <person name="Zheng X.H."/>
            <person name="Zhong F."/>
        </authorList>
    </citation>
    <scope>NUCLEOTIDE SEQUENCE [LARGE SCALE GENOMIC DNA]</scope>
    <source>
        <strain>BN</strain>
        <strain evidence="2">Sprague-Dawley</strain>
    </source>
</reference>